<comment type="similarity">
    <text evidence="4">Belongs to the serine/threonine dehydratase family.</text>
</comment>
<accession>A0A1E3HQN4</accession>
<evidence type="ECO:0000313" key="13">
    <source>
        <dbReference type="Proteomes" id="UP000094065"/>
    </source>
</evidence>
<dbReference type="InterPro" id="IPR050147">
    <property type="entry name" value="Ser/Thr_Dehydratase"/>
</dbReference>
<dbReference type="GO" id="GO:0006094">
    <property type="term" value="P:gluconeogenesis"/>
    <property type="evidence" value="ECO:0007669"/>
    <property type="project" value="UniProtKB-KW"/>
</dbReference>
<dbReference type="AlphaFoldDB" id="A0A1E3HQN4"/>
<evidence type="ECO:0000256" key="1">
    <source>
        <dbReference type="ARBA" id="ARBA00001933"/>
    </source>
</evidence>
<dbReference type="GeneID" id="30155539"/>
<keyword evidence="7" id="KW-0963">Cytoplasm</keyword>
<evidence type="ECO:0000256" key="6">
    <source>
        <dbReference type="ARBA" id="ARBA00022432"/>
    </source>
</evidence>
<dbReference type="Proteomes" id="UP000094065">
    <property type="component" value="Unassembled WGS sequence"/>
</dbReference>
<evidence type="ECO:0000256" key="8">
    <source>
        <dbReference type="ARBA" id="ARBA00022898"/>
    </source>
</evidence>
<sequence>MTVANEQPRQLPLPWIQTPLIRSATLSELAGCEIYLKLDNIQPSGSFKSRQVRLKALGGVGNLIRKAALSSRSGSPLHFYSSSGGNAGLACVSASVLLSYPCTIVVPLSTKPFMIDKLKKAGASEVKQVGATWFDADKYLREVLLKEDENGVYVPPFDHPDIWEGAESLADEIIRDLGEVPSGVVCSVGGGGLLIGLCQGLDRLDASHKAQVVAVETYGAESLHEAVKAGELVTLPGITSIATSLGAVRVASKAFDYGMKEHVHSALVTDKEAAEACARFLDDERILVEPACGATLAMVYSGRLKEILSYKEHHKVVLEVCGGSAISSEILAGYKQMFDF</sequence>
<evidence type="ECO:0000256" key="9">
    <source>
        <dbReference type="ARBA" id="ARBA00023239"/>
    </source>
</evidence>
<dbReference type="GO" id="GO:0006565">
    <property type="term" value="P:L-serine catabolic process"/>
    <property type="evidence" value="ECO:0007669"/>
    <property type="project" value="TreeGrafter"/>
</dbReference>
<reference evidence="12 13" key="1">
    <citation type="submission" date="2016-06" db="EMBL/GenBank/DDBJ databases">
        <title>Evolution of pathogenesis and genome organization in the Tremellales.</title>
        <authorList>
            <person name="Cuomo C."/>
            <person name="Litvintseva A."/>
            <person name="Heitman J."/>
            <person name="Chen Y."/>
            <person name="Sun S."/>
            <person name="Springer D."/>
            <person name="Dromer F."/>
            <person name="Young S."/>
            <person name="Zeng Q."/>
            <person name="Chapman S."/>
            <person name="Gujja S."/>
            <person name="Saif S."/>
            <person name="Birren B."/>
        </authorList>
    </citation>
    <scope>NUCLEOTIDE SEQUENCE [LARGE SCALE GENOMIC DNA]</scope>
    <source>
        <strain evidence="12 13">CBS 6039</strain>
    </source>
</reference>
<protein>
    <recommendedName>
        <fullName evidence="5">L-serine ammonia-lyase</fullName>
        <ecNumber evidence="5">4.3.1.17</ecNumber>
    </recommendedName>
</protein>
<dbReference type="RefSeq" id="XP_018993683.1">
    <property type="nucleotide sequence ID" value="XM_019138247.1"/>
</dbReference>
<dbReference type="GO" id="GO:0009097">
    <property type="term" value="P:isoleucine biosynthetic process"/>
    <property type="evidence" value="ECO:0007669"/>
    <property type="project" value="TreeGrafter"/>
</dbReference>
<evidence type="ECO:0000256" key="5">
    <source>
        <dbReference type="ARBA" id="ARBA00012093"/>
    </source>
</evidence>
<organism evidence="12 13">
    <name type="scientific">Cryptococcus amylolentus CBS 6039</name>
    <dbReference type="NCBI Taxonomy" id="1295533"/>
    <lineage>
        <taxon>Eukaryota</taxon>
        <taxon>Fungi</taxon>
        <taxon>Dikarya</taxon>
        <taxon>Basidiomycota</taxon>
        <taxon>Agaricomycotina</taxon>
        <taxon>Tremellomycetes</taxon>
        <taxon>Tremellales</taxon>
        <taxon>Cryptococcaceae</taxon>
        <taxon>Cryptococcus</taxon>
    </lineage>
</organism>
<evidence type="ECO:0000256" key="2">
    <source>
        <dbReference type="ARBA" id="ARBA00004496"/>
    </source>
</evidence>
<comment type="subcellular location">
    <subcellularLocation>
        <location evidence="2">Cytoplasm</location>
    </subcellularLocation>
</comment>
<dbReference type="Gene3D" id="3.40.50.1100">
    <property type="match status" value="2"/>
</dbReference>
<dbReference type="InterPro" id="IPR001926">
    <property type="entry name" value="TrpB-like_PALP"/>
</dbReference>
<comment type="catalytic activity">
    <reaction evidence="10">
        <text>L-serine = pyruvate + NH4(+)</text>
        <dbReference type="Rhea" id="RHEA:19169"/>
        <dbReference type="ChEBI" id="CHEBI:15361"/>
        <dbReference type="ChEBI" id="CHEBI:28938"/>
        <dbReference type="ChEBI" id="CHEBI:33384"/>
        <dbReference type="EC" id="4.3.1.17"/>
    </reaction>
</comment>
<dbReference type="PANTHER" id="PTHR48078">
    <property type="entry name" value="THREONINE DEHYDRATASE, MITOCHONDRIAL-RELATED"/>
    <property type="match status" value="1"/>
</dbReference>
<dbReference type="FunFam" id="3.40.50.1100:FF:000040">
    <property type="entry name" value="L-serine dehydratase, putative"/>
    <property type="match status" value="1"/>
</dbReference>
<dbReference type="Pfam" id="PF00291">
    <property type="entry name" value="PALP"/>
    <property type="match status" value="1"/>
</dbReference>
<dbReference type="GO" id="GO:0003941">
    <property type="term" value="F:L-serine ammonia-lyase activity"/>
    <property type="evidence" value="ECO:0007669"/>
    <property type="project" value="UniProtKB-EC"/>
</dbReference>
<dbReference type="STRING" id="1295533.A0A1E3HQN4"/>
<dbReference type="GO" id="GO:0004794">
    <property type="term" value="F:threonine deaminase activity"/>
    <property type="evidence" value="ECO:0007669"/>
    <property type="project" value="TreeGrafter"/>
</dbReference>
<dbReference type="PANTHER" id="PTHR48078:SF2">
    <property type="entry name" value="CATABOLIC L-SERINE_THREONINE DEHYDRATASE"/>
    <property type="match status" value="1"/>
</dbReference>
<keyword evidence="8" id="KW-0663">Pyridoxal phosphate</keyword>
<feature type="domain" description="Tryptophan synthase beta chain-like PALP" evidence="11">
    <location>
        <begin position="16"/>
        <end position="322"/>
    </location>
</feature>
<gene>
    <name evidence="12" type="ORF">L202_04230</name>
</gene>
<keyword evidence="9" id="KW-0456">Lyase</keyword>
<evidence type="ECO:0000256" key="4">
    <source>
        <dbReference type="ARBA" id="ARBA00010869"/>
    </source>
</evidence>
<evidence type="ECO:0000259" key="11">
    <source>
        <dbReference type="Pfam" id="PF00291"/>
    </source>
</evidence>
<dbReference type="EMBL" id="AWGJ01000006">
    <property type="protein sequence ID" value="ODN78637.1"/>
    <property type="molecule type" value="Genomic_DNA"/>
</dbReference>
<dbReference type="GO" id="GO:0005737">
    <property type="term" value="C:cytoplasm"/>
    <property type="evidence" value="ECO:0007669"/>
    <property type="project" value="UniProtKB-SubCell"/>
</dbReference>
<evidence type="ECO:0000256" key="7">
    <source>
        <dbReference type="ARBA" id="ARBA00022490"/>
    </source>
</evidence>
<evidence type="ECO:0000256" key="3">
    <source>
        <dbReference type="ARBA" id="ARBA00004742"/>
    </source>
</evidence>
<comment type="pathway">
    <text evidence="3">Carbohydrate biosynthesis; gluconeogenesis.</text>
</comment>
<dbReference type="EC" id="4.3.1.17" evidence="5"/>
<keyword evidence="6" id="KW-0312">Gluconeogenesis</keyword>
<keyword evidence="13" id="KW-1185">Reference proteome</keyword>
<evidence type="ECO:0000256" key="10">
    <source>
        <dbReference type="ARBA" id="ARBA00049406"/>
    </source>
</evidence>
<comment type="caution">
    <text evidence="12">The sequence shown here is derived from an EMBL/GenBank/DDBJ whole genome shotgun (WGS) entry which is preliminary data.</text>
</comment>
<proteinExistence type="inferred from homology"/>
<comment type="cofactor">
    <cofactor evidence="1">
        <name>pyridoxal 5'-phosphate</name>
        <dbReference type="ChEBI" id="CHEBI:597326"/>
    </cofactor>
</comment>
<dbReference type="OrthoDB" id="7773036at2759"/>
<dbReference type="InterPro" id="IPR036052">
    <property type="entry name" value="TrpB-like_PALP_sf"/>
</dbReference>
<evidence type="ECO:0000313" key="12">
    <source>
        <dbReference type="EMBL" id="ODN78637.1"/>
    </source>
</evidence>
<dbReference type="SUPFAM" id="SSF53686">
    <property type="entry name" value="Tryptophan synthase beta subunit-like PLP-dependent enzymes"/>
    <property type="match status" value="1"/>
</dbReference>
<name>A0A1E3HQN4_9TREE</name>
<dbReference type="GO" id="GO:0006567">
    <property type="term" value="P:L-threonine catabolic process"/>
    <property type="evidence" value="ECO:0007669"/>
    <property type="project" value="TreeGrafter"/>
</dbReference>